<accession>A0A183U038</accession>
<dbReference type="AlphaFoldDB" id="A0A183U038"/>
<keyword evidence="2" id="KW-1185">Reference proteome</keyword>
<reference evidence="1 2" key="2">
    <citation type="submission" date="2018-11" db="EMBL/GenBank/DDBJ databases">
        <authorList>
            <consortium name="Pathogen Informatics"/>
        </authorList>
    </citation>
    <scope>NUCLEOTIDE SEQUENCE [LARGE SCALE GENOMIC DNA]</scope>
</reference>
<evidence type="ECO:0000313" key="1">
    <source>
        <dbReference type="EMBL" id="VDM26954.1"/>
    </source>
</evidence>
<protein>
    <submittedName>
        <fullName evidence="3">Proteasome assembly chaperone 3</fullName>
    </submittedName>
</protein>
<dbReference type="EMBL" id="UYWY01001588">
    <property type="protein sequence ID" value="VDM26954.1"/>
    <property type="molecule type" value="Genomic_DNA"/>
</dbReference>
<evidence type="ECO:0000313" key="3">
    <source>
        <dbReference type="WBParaSite" id="TCNE_0000185801-mRNA-1"/>
    </source>
</evidence>
<name>A0A183U038_TOXCA</name>
<dbReference type="WBParaSite" id="TCNE_0000185801-mRNA-1">
    <property type="protein sequence ID" value="TCNE_0000185801-mRNA-1"/>
    <property type="gene ID" value="TCNE_0000185801"/>
</dbReference>
<sequence>MAENEESESLNRAIGLSSSSVAIAGTKIAPAQLIVFSIVEPRIIELPVGGLSTMDDLWNSLQREAAVISLRSNADVKLTLGFNHRANRRSSKQLTQSADRFVFLFHFVLRHPTPPPPPTPYPFPSLILR</sequence>
<gene>
    <name evidence="1" type="ORF">TCNE_LOCUS1858</name>
</gene>
<dbReference type="Proteomes" id="UP000050794">
    <property type="component" value="Unassembled WGS sequence"/>
</dbReference>
<proteinExistence type="predicted"/>
<organism evidence="2 3">
    <name type="scientific">Toxocara canis</name>
    <name type="common">Canine roundworm</name>
    <dbReference type="NCBI Taxonomy" id="6265"/>
    <lineage>
        <taxon>Eukaryota</taxon>
        <taxon>Metazoa</taxon>
        <taxon>Ecdysozoa</taxon>
        <taxon>Nematoda</taxon>
        <taxon>Chromadorea</taxon>
        <taxon>Rhabditida</taxon>
        <taxon>Spirurina</taxon>
        <taxon>Ascaridomorpha</taxon>
        <taxon>Ascaridoidea</taxon>
        <taxon>Toxocaridae</taxon>
        <taxon>Toxocara</taxon>
    </lineage>
</organism>
<reference evidence="3" key="1">
    <citation type="submission" date="2016-06" db="UniProtKB">
        <authorList>
            <consortium name="WormBaseParasite"/>
        </authorList>
    </citation>
    <scope>IDENTIFICATION</scope>
</reference>
<evidence type="ECO:0000313" key="2">
    <source>
        <dbReference type="Proteomes" id="UP000050794"/>
    </source>
</evidence>